<gene>
    <name evidence="8" type="ORF">CK820_G0004995</name>
</gene>
<name>A0A2J8P8I3_PANTR</name>
<reference evidence="8 9" key="1">
    <citation type="submission" date="2017-12" db="EMBL/GenBank/DDBJ databases">
        <title>High-resolution comparative analysis of great ape genomes.</title>
        <authorList>
            <person name="Pollen A."/>
            <person name="Hastie A."/>
            <person name="Hormozdiari F."/>
            <person name="Dougherty M."/>
            <person name="Liu R."/>
            <person name="Chaisson M."/>
            <person name="Hoppe E."/>
            <person name="Hill C."/>
            <person name="Pang A."/>
            <person name="Hillier L."/>
            <person name="Baker C."/>
            <person name="Armstrong J."/>
            <person name="Shendure J."/>
            <person name="Paten B."/>
            <person name="Wilson R."/>
            <person name="Chao H."/>
            <person name="Schneider V."/>
            <person name="Ventura M."/>
            <person name="Kronenberg Z."/>
            <person name="Murali S."/>
            <person name="Gordon D."/>
            <person name="Cantsilieris S."/>
            <person name="Munson K."/>
            <person name="Nelson B."/>
            <person name="Raja A."/>
            <person name="Underwood J."/>
            <person name="Diekhans M."/>
            <person name="Fiddes I."/>
            <person name="Haussler D."/>
            <person name="Eichler E."/>
        </authorList>
    </citation>
    <scope>NUCLEOTIDE SEQUENCE [LARGE SCALE GENOMIC DNA]</scope>
    <source>
        <strain evidence="8">Yerkes chimp pedigree #C0471</strain>
    </source>
</reference>
<dbReference type="Pfam" id="PF00155">
    <property type="entry name" value="Aminotran_1_2"/>
    <property type="match status" value="1"/>
</dbReference>
<organism evidence="8 9">
    <name type="scientific">Pan troglodytes</name>
    <name type="common">Chimpanzee</name>
    <dbReference type="NCBI Taxonomy" id="9598"/>
    <lineage>
        <taxon>Eukaryota</taxon>
        <taxon>Metazoa</taxon>
        <taxon>Chordata</taxon>
        <taxon>Craniata</taxon>
        <taxon>Vertebrata</taxon>
        <taxon>Euteleostomi</taxon>
        <taxon>Mammalia</taxon>
        <taxon>Eutheria</taxon>
        <taxon>Euarchontoglires</taxon>
        <taxon>Primates</taxon>
        <taxon>Haplorrhini</taxon>
        <taxon>Catarrhini</taxon>
        <taxon>Hominidae</taxon>
        <taxon>Pan</taxon>
    </lineage>
</organism>
<dbReference type="InterPro" id="IPR050087">
    <property type="entry name" value="AON_synthase_class-II"/>
</dbReference>
<dbReference type="InterPro" id="IPR004839">
    <property type="entry name" value="Aminotransferase_I/II_large"/>
</dbReference>
<dbReference type="PANTHER" id="PTHR13693">
    <property type="entry name" value="CLASS II AMINOTRANSFERASE/8-AMINO-7-OXONONANOATE SYNTHASE"/>
    <property type="match status" value="1"/>
</dbReference>
<comment type="similarity">
    <text evidence="3">Belongs to the class-II pyridoxal-phosphate-dependent aminotransferase family.</text>
</comment>
<sequence>RRQHQRNVKLMRQMLMDAGLPVVHCPSHIIPVRVADAAKNTEVCDELMSRHNIYVQAINYPTVPRGEELLRIAPTPHHTPQMMNYFLGEYLGSCWCLTEELHKAVFAVFIIEALQR</sequence>
<dbReference type="FunFam" id="3.90.1150.10:FF:000029">
    <property type="entry name" value="5-aminolevulinate synthase"/>
    <property type="match status" value="1"/>
</dbReference>
<dbReference type="SUPFAM" id="SSF53383">
    <property type="entry name" value="PLP-dependent transferases"/>
    <property type="match status" value="1"/>
</dbReference>
<dbReference type="PANTHER" id="PTHR13693:SF50">
    <property type="entry name" value="5-AMINOLEVULINATE SYNTHASE, NON-SPECIFIC, MITOCHONDRIAL"/>
    <property type="match status" value="1"/>
</dbReference>
<feature type="non-terminal residue" evidence="8">
    <location>
        <position position="116"/>
    </location>
</feature>
<accession>A0A2J8P8I3</accession>
<dbReference type="AlphaFoldDB" id="A0A2J8P8I3"/>
<dbReference type="GO" id="GO:0003870">
    <property type="term" value="F:5-aminolevulinate synthase activity"/>
    <property type="evidence" value="ECO:0007669"/>
    <property type="project" value="UniProtKB-EC"/>
</dbReference>
<evidence type="ECO:0000313" key="8">
    <source>
        <dbReference type="EMBL" id="PNI80323.1"/>
    </source>
</evidence>
<evidence type="ECO:0000256" key="6">
    <source>
        <dbReference type="ARBA" id="ARBA00023133"/>
    </source>
</evidence>
<dbReference type="InterPro" id="IPR015424">
    <property type="entry name" value="PyrdxlP-dep_Trfase"/>
</dbReference>
<evidence type="ECO:0000313" key="9">
    <source>
        <dbReference type="Proteomes" id="UP000236370"/>
    </source>
</evidence>
<dbReference type="InterPro" id="IPR015422">
    <property type="entry name" value="PyrdxlP-dep_Trfase_small"/>
</dbReference>
<feature type="domain" description="Aminotransferase class I/classII large" evidence="7">
    <location>
        <begin position="1"/>
        <end position="87"/>
    </location>
</feature>
<dbReference type="GO" id="GO:0006783">
    <property type="term" value="P:heme biosynthetic process"/>
    <property type="evidence" value="ECO:0007669"/>
    <property type="project" value="UniProtKB-KW"/>
</dbReference>
<evidence type="ECO:0000256" key="1">
    <source>
        <dbReference type="ARBA" id="ARBA00001933"/>
    </source>
</evidence>
<dbReference type="EMBL" id="NBAG03000218">
    <property type="protein sequence ID" value="PNI80323.1"/>
    <property type="molecule type" value="Genomic_DNA"/>
</dbReference>
<evidence type="ECO:0000256" key="4">
    <source>
        <dbReference type="ARBA" id="ARBA00013257"/>
    </source>
</evidence>
<dbReference type="Gene3D" id="3.90.1150.10">
    <property type="entry name" value="Aspartate Aminotransferase, domain 1"/>
    <property type="match status" value="1"/>
</dbReference>
<evidence type="ECO:0000259" key="7">
    <source>
        <dbReference type="Pfam" id="PF00155"/>
    </source>
</evidence>
<keyword evidence="5" id="KW-0808">Transferase</keyword>
<evidence type="ECO:0000256" key="3">
    <source>
        <dbReference type="ARBA" id="ARBA00008392"/>
    </source>
</evidence>
<protein>
    <recommendedName>
        <fullName evidence="4">5-aminolevulinate synthase</fullName>
        <ecNumber evidence="4">2.3.1.37</ecNumber>
    </recommendedName>
</protein>
<dbReference type="Proteomes" id="UP000236370">
    <property type="component" value="Unassembled WGS sequence"/>
</dbReference>
<evidence type="ECO:0000256" key="2">
    <source>
        <dbReference type="ARBA" id="ARBA00005029"/>
    </source>
</evidence>
<comment type="cofactor">
    <cofactor evidence="1">
        <name>pyridoxal 5'-phosphate</name>
        <dbReference type="ChEBI" id="CHEBI:597326"/>
    </cofactor>
</comment>
<dbReference type="EC" id="2.3.1.37" evidence="4"/>
<proteinExistence type="inferred from homology"/>
<feature type="non-terminal residue" evidence="8">
    <location>
        <position position="1"/>
    </location>
</feature>
<evidence type="ECO:0000256" key="5">
    <source>
        <dbReference type="ARBA" id="ARBA00022679"/>
    </source>
</evidence>
<comment type="caution">
    <text evidence="8">The sequence shown here is derived from an EMBL/GenBank/DDBJ whole genome shotgun (WGS) entry which is preliminary data.</text>
</comment>
<keyword evidence="6" id="KW-0350">Heme biosynthesis</keyword>
<comment type="pathway">
    <text evidence="2">Porphyrin-containing compound metabolism; protoporphyrin-IX biosynthesis; 5-aminolevulinate from glycine: step 1/1.</text>
</comment>
<dbReference type="GO" id="GO:0030170">
    <property type="term" value="F:pyridoxal phosphate binding"/>
    <property type="evidence" value="ECO:0007669"/>
    <property type="project" value="InterPro"/>
</dbReference>